<feature type="compositionally biased region" description="Polar residues" evidence="1">
    <location>
        <begin position="171"/>
        <end position="183"/>
    </location>
</feature>
<feature type="region of interest" description="Disordered" evidence="1">
    <location>
        <begin position="325"/>
        <end position="344"/>
    </location>
</feature>
<feature type="compositionally biased region" description="Basic residues" evidence="1">
    <location>
        <begin position="275"/>
        <end position="290"/>
    </location>
</feature>
<feature type="compositionally biased region" description="Basic and acidic residues" evidence="1">
    <location>
        <begin position="328"/>
        <end position="344"/>
    </location>
</feature>
<dbReference type="RefSeq" id="XP_062710960.1">
    <property type="nucleotide sequence ID" value="XM_062854976.1"/>
</dbReference>
<reference evidence="2" key="2">
    <citation type="submission" date="2025-05" db="UniProtKB">
        <authorList>
            <consortium name="EnsemblMetazoa"/>
        </authorList>
    </citation>
    <scope>IDENTIFICATION</scope>
    <source>
        <strain evidence="2">Foshan</strain>
    </source>
</reference>
<name>A0ABM1ZH53_AEDAL</name>
<accession>A0ABM1ZH53</accession>
<evidence type="ECO:0000313" key="3">
    <source>
        <dbReference type="Proteomes" id="UP000069940"/>
    </source>
</evidence>
<evidence type="ECO:0000313" key="2">
    <source>
        <dbReference type="EnsemblMetazoa" id="AALFPA23_018447.P27058"/>
    </source>
</evidence>
<keyword evidence="3" id="KW-1185">Reference proteome</keyword>
<reference evidence="3" key="1">
    <citation type="journal article" date="2015" name="Proc. Natl. Acad. Sci. U.S.A.">
        <title>Genome sequence of the Asian Tiger mosquito, Aedes albopictus, reveals insights into its biology, genetics, and evolution.</title>
        <authorList>
            <person name="Chen X.G."/>
            <person name="Jiang X."/>
            <person name="Gu J."/>
            <person name="Xu M."/>
            <person name="Wu Y."/>
            <person name="Deng Y."/>
            <person name="Zhang C."/>
            <person name="Bonizzoni M."/>
            <person name="Dermauw W."/>
            <person name="Vontas J."/>
            <person name="Armbruster P."/>
            <person name="Huang X."/>
            <person name="Yang Y."/>
            <person name="Zhang H."/>
            <person name="He W."/>
            <person name="Peng H."/>
            <person name="Liu Y."/>
            <person name="Wu K."/>
            <person name="Chen J."/>
            <person name="Lirakis M."/>
            <person name="Topalis P."/>
            <person name="Van Leeuwen T."/>
            <person name="Hall A.B."/>
            <person name="Jiang X."/>
            <person name="Thorpe C."/>
            <person name="Mueller R.L."/>
            <person name="Sun C."/>
            <person name="Waterhouse R.M."/>
            <person name="Yan G."/>
            <person name="Tu Z.J."/>
            <person name="Fang X."/>
            <person name="James A.A."/>
        </authorList>
    </citation>
    <scope>NUCLEOTIDE SEQUENCE [LARGE SCALE GENOMIC DNA]</scope>
    <source>
        <strain evidence="3">Foshan</strain>
    </source>
</reference>
<feature type="compositionally biased region" description="Polar residues" evidence="1">
    <location>
        <begin position="216"/>
        <end position="231"/>
    </location>
</feature>
<protein>
    <submittedName>
        <fullName evidence="2">Uncharacterized protein</fullName>
    </submittedName>
</protein>
<feature type="compositionally biased region" description="Low complexity" evidence="1">
    <location>
        <begin position="262"/>
        <end position="274"/>
    </location>
</feature>
<dbReference type="Proteomes" id="UP000069940">
    <property type="component" value="Unassembled WGS sequence"/>
</dbReference>
<dbReference type="EnsemblMetazoa" id="AALFPA23_018447.R27058">
    <property type="protein sequence ID" value="AALFPA23_018447.P27058"/>
    <property type="gene ID" value="AALFPA23_018447"/>
</dbReference>
<feature type="compositionally biased region" description="Basic and acidic residues" evidence="1">
    <location>
        <begin position="191"/>
        <end position="200"/>
    </location>
</feature>
<proteinExistence type="predicted"/>
<sequence>MESEIGVKYSTLLVHHLEKEEVEFELEVRAVPFEKNESLAVLRRRLREKLKKEKGDHKDVDFENCEGRTVDGEIDLIDKNVKEISDFLERKKTFEGVREALRTRLVHYFARCSAIQAIVEKDEDFEDIDKLLGTIRQLYSNYFTIFTPIDSIRKEVMLQISNSLTQLQLGQAGSSKVPSVSRETQTDDTEVGDHELDKQRSRSSAGSLARRQLRSTLQDQHSSGGHSNSIPLSGLLSKQRGSYQPERVLRRIRLSGTHVDSEPVSDSSLSASPPRRSKSRPQRSNARRSRPVSEWKLRYDGRDGGRELMKFIREVEFFAKSENVSDEELFRSERPDGRYRSRRS</sequence>
<organism evidence="2 3">
    <name type="scientific">Aedes albopictus</name>
    <name type="common">Asian tiger mosquito</name>
    <name type="synonym">Stegomyia albopicta</name>
    <dbReference type="NCBI Taxonomy" id="7160"/>
    <lineage>
        <taxon>Eukaryota</taxon>
        <taxon>Metazoa</taxon>
        <taxon>Ecdysozoa</taxon>
        <taxon>Arthropoda</taxon>
        <taxon>Hexapoda</taxon>
        <taxon>Insecta</taxon>
        <taxon>Pterygota</taxon>
        <taxon>Neoptera</taxon>
        <taxon>Endopterygota</taxon>
        <taxon>Diptera</taxon>
        <taxon>Nematocera</taxon>
        <taxon>Culicoidea</taxon>
        <taxon>Culicidae</taxon>
        <taxon>Culicinae</taxon>
        <taxon>Aedini</taxon>
        <taxon>Aedes</taxon>
        <taxon>Stegomyia</taxon>
    </lineage>
</organism>
<evidence type="ECO:0000256" key="1">
    <source>
        <dbReference type="SAM" id="MobiDB-lite"/>
    </source>
</evidence>
<dbReference type="GeneID" id="134288994"/>
<feature type="region of interest" description="Disordered" evidence="1">
    <location>
        <begin position="171"/>
        <end position="293"/>
    </location>
</feature>